<dbReference type="Proteomes" id="UP000002748">
    <property type="component" value="Unassembled WGS sequence"/>
</dbReference>
<dbReference type="GO" id="GO:0046570">
    <property type="term" value="F:methylthioribulose 1-phosphate dehydratase activity"/>
    <property type="evidence" value="ECO:0007669"/>
    <property type="project" value="UniProtKB-UniRule"/>
</dbReference>
<dbReference type="EMBL" id="ALBS01000294">
    <property type="protein sequence ID" value="EJT46424.1"/>
    <property type="molecule type" value="Genomic_DNA"/>
</dbReference>
<comment type="cofactor">
    <cofactor evidence="2">
        <name>Zn(2+)</name>
        <dbReference type="ChEBI" id="CHEBI:29105"/>
    </cofactor>
    <text evidence="2">Binds 1 zinc ion per subunit.</text>
</comment>
<dbReference type="EC" id="4.2.1.109" evidence="2"/>
<feature type="binding site" evidence="2">
    <location>
        <position position="233"/>
    </location>
    <ligand>
        <name>Zn(2+)</name>
        <dbReference type="ChEBI" id="CHEBI:29105"/>
    </ligand>
</feature>
<dbReference type="InterPro" id="IPR036409">
    <property type="entry name" value="Aldolase_II/adducin_N_sf"/>
</dbReference>
<feature type="binding site" evidence="2">
    <location>
        <position position="104"/>
    </location>
    <ligand>
        <name>substrate</name>
    </ligand>
</feature>
<dbReference type="InterPro" id="IPR001303">
    <property type="entry name" value="Aldolase_II/adducin_N"/>
</dbReference>
<comment type="caution">
    <text evidence="4">The sequence shown here is derived from an EMBL/GenBank/DDBJ whole genome shotgun (WGS) entry which is preliminary data.</text>
</comment>
<organism evidence="4 5">
    <name type="scientific">Trichosporon asahii var. asahii (strain ATCC 90039 / CBS 2479 / JCM 2466 / KCTC 7840 / NBRC 103889/ NCYC 2677 / UAMH 7654)</name>
    <name type="common">Yeast</name>
    <dbReference type="NCBI Taxonomy" id="1186058"/>
    <lineage>
        <taxon>Eukaryota</taxon>
        <taxon>Fungi</taxon>
        <taxon>Dikarya</taxon>
        <taxon>Basidiomycota</taxon>
        <taxon>Agaricomycotina</taxon>
        <taxon>Tremellomycetes</taxon>
        <taxon>Trichosporonales</taxon>
        <taxon>Trichosporonaceae</taxon>
        <taxon>Trichosporon</taxon>
    </lineage>
</organism>
<dbReference type="VEuPathDB" id="FungiDB:A1Q1_04973"/>
<dbReference type="GO" id="GO:0008270">
    <property type="term" value="F:zinc ion binding"/>
    <property type="evidence" value="ECO:0007669"/>
    <property type="project" value="UniProtKB-UniRule"/>
</dbReference>
<evidence type="ECO:0000259" key="3">
    <source>
        <dbReference type="SMART" id="SM01007"/>
    </source>
</evidence>
<proteinExistence type="inferred from homology"/>
<gene>
    <name evidence="2" type="primary">MDE1</name>
    <name evidence="4" type="ORF">A1Q1_04973</name>
</gene>
<feature type="domain" description="Class II aldolase/adducin N-terminal" evidence="3">
    <location>
        <begin position="24"/>
        <end position="260"/>
    </location>
</feature>
<dbReference type="HOGENOM" id="CLU_006033_4_0_1"/>
<feature type="active site" description="Proton donor/acceptor" evidence="2">
    <location>
        <position position="177"/>
    </location>
</feature>
<comment type="subcellular location">
    <subcellularLocation>
        <location evidence="2">Cytoplasm</location>
    </subcellularLocation>
</comment>
<dbReference type="GO" id="GO:0005737">
    <property type="term" value="C:cytoplasm"/>
    <property type="evidence" value="ECO:0007669"/>
    <property type="project" value="UniProtKB-SubCell"/>
</dbReference>
<evidence type="ECO:0000313" key="5">
    <source>
        <dbReference type="Proteomes" id="UP000002748"/>
    </source>
</evidence>
<name>J6EPR0_TRIAS</name>
<keyword evidence="2" id="KW-0862">Zinc</keyword>
<dbReference type="SUPFAM" id="SSF53639">
    <property type="entry name" value="AraD/HMP-PK domain-like"/>
    <property type="match status" value="1"/>
</dbReference>
<comment type="catalytic activity">
    <reaction evidence="2">
        <text>5-(methylsulfanyl)-D-ribulose 1-phosphate = 5-methylsulfanyl-2,3-dioxopentyl phosphate + H2O</text>
        <dbReference type="Rhea" id="RHEA:15549"/>
        <dbReference type="ChEBI" id="CHEBI:15377"/>
        <dbReference type="ChEBI" id="CHEBI:58548"/>
        <dbReference type="ChEBI" id="CHEBI:58828"/>
        <dbReference type="EC" id="4.2.1.109"/>
    </reaction>
</comment>
<keyword evidence="2" id="KW-0456">Lyase</keyword>
<keyword evidence="2" id="KW-0028">Amino-acid biosynthesis</keyword>
<comment type="similarity">
    <text evidence="2">Belongs to the aldolase class II family. MtnB subfamily.</text>
</comment>
<dbReference type="Gene3D" id="3.40.225.10">
    <property type="entry name" value="Class II aldolase/adducin N-terminal domain"/>
    <property type="match status" value="1"/>
</dbReference>
<dbReference type="AlphaFoldDB" id="J6EPR0"/>
<dbReference type="GO" id="GO:0019509">
    <property type="term" value="P:L-methionine salvage from methylthioadenosine"/>
    <property type="evidence" value="ECO:0007669"/>
    <property type="project" value="UniProtKB-UniRule"/>
</dbReference>
<dbReference type="InterPro" id="IPR027514">
    <property type="entry name" value="Salvage_MtnB_euk"/>
</dbReference>
<evidence type="ECO:0000256" key="2">
    <source>
        <dbReference type="HAMAP-Rule" id="MF_03116"/>
    </source>
</evidence>
<dbReference type="UniPathway" id="UPA00904">
    <property type="reaction ID" value="UER00875"/>
</dbReference>
<dbReference type="Pfam" id="PF00596">
    <property type="entry name" value="Aldolase_II"/>
    <property type="match status" value="1"/>
</dbReference>
<feature type="binding site" evidence="2">
    <location>
        <position position="122"/>
    </location>
    <ligand>
        <name>Zn(2+)</name>
        <dbReference type="ChEBI" id="CHEBI:29105"/>
    </ligand>
</feature>
<sequence>MVKIEGYGDITPLSAEAEALVQSQDPEHLCREFYKLGWVTGTGGGISMRKGELVYLAPSGVQKERILPEHMFVLPFAQSAVPKPGSKRDLLRIPSKKGLNESQCTPLFWNAFTMRDAQSCIHTHSQNAGESSFLLTRGTLRPLSEAVGRAVYVANMPVMLTLLLGKDAKSFRISHQEMIKGVRLGGVGKTLAYFNTLEVPIIENTAREEDLTDSMGKAMEEYPDAAAILVRRHGVYVWGPSWESAKTQAECLDYLFEIAVKMLQAGIPLEGDV</sequence>
<evidence type="ECO:0000256" key="1">
    <source>
        <dbReference type="ARBA" id="ARBA00022490"/>
    </source>
</evidence>
<dbReference type="KEGG" id="tasa:A1Q1_04973"/>
<dbReference type="HAMAP" id="MF_03116">
    <property type="entry name" value="Salvage_MtnB_euk"/>
    <property type="match status" value="1"/>
</dbReference>
<keyword evidence="2" id="KW-0486">Methionine biosynthesis</keyword>
<feature type="binding site" evidence="2">
    <location>
        <position position="124"/>
    </location>
    <ligand>
        <name>Zn(2+)</name>
        <dbReference type="ChEBI" id="CHEBI:29105"/>
    </ligand>
</feature>
<dbReference type="PANTHER" id="PTHR10640:SF7">
    <property type="entry name" value="METHYLTHIORIBULOSE-1-PHOSPHATE DEHYDRATASE"/>
    <property type="match status" value="1"/>
</dbReference>
<keyword evidence="1 2" id="KW-0963">Cytoplasm</keyword>
<dbReference type="OrthoDB" id="191080at2759"/>
<keyword evidence="2" id="KW-0479">Metal-binding</keyword>
<accession>J6EPR0</accession>
<reference evidence="4 5" key="1">
    <citation type="journal article" date="2012" name="Eukaryot. Cell">
        <title>Draft genome sequence of CBS 2479, the standard type strain of Trichosporon asahii.</title>
        <authorList>
            <person name="Yang R.Y."/>
            <person name="Li H.T."/>
            <person name="Zhu H."/>
            <person name="Zhou G.P."/>
            <person name="Wang M."/>
            <person name="Wang L."/>
        </authorList>
    </citation>
    <scope>NUCLEOTIDE SEQUENCE [LARGE SCALE GENOMIC DNA]</scope>
    <source>
        <strain evidence="5">ATCC 90039 / CBS 2479 / JCM 2466 / KCTC 7840 / NCYC 2677 / UAMH 7654</strain>
    </source>
</reference>
<dbReference type="PANTHER" id="PTHR10640">
    <property type="entry name" value="METHYLTHIORIBULOSE-1-PHOSPHATE DEHYDRATASE"/>
    <property type="match status" value="1"/>
</dbReference>
<dbReference type="RefSeq" id="XP_014177255.1">
    <property type="nucleotide sequence ID" value="XM_014321780.1"/>
</dbReference>
<comment type="function">
    <text evidence="2">Catalyzes the dehydration of methylthioribulose-1-phosphate (MTRu-1-P) into 2,3-diketo-5-methylthiopentyl-1-phosphate (DK-MTP-1-P).</text>
</comment>
<evidence type="ECO:0000313" key="4">
    <source>
        <dbReference type="EMBL" id="EJT46424.1"/>
    </source>
</evidence>
<dbReference type="GeneID" id="25988485"/>
<protein>
    <recommendedName>
        <fullName evidence="2">Methylthioribulose-1-phosphate dehydratase</fullName>
        <shortName evidence="2">MTRu-1-P dehydratase</shortName>
        <ecNumber evidence="2">4.2.1.109</ecNumber>
    </recommendedName>
</protein>
<comment type="pathway">
    <text evidence="2">Amino-acid biosynthesis; L-methionine biosynthesis via salvage pathway; L-methionine from S-methyl-5-thio-alpha-D-ribose 1-phosphate: step 2/6.</text>
</comment>
<dbReference type="SMART" id="SM01007">
    <property type="entry name" value="Aldolase_II"/>
    <property type="match status" value="1"/>
</dbReference>